<feature type="compositionally biased region" description="Gly residues" evidence="1">
    <location>
        <begin position="72"/>
        <end position="81"/>
    </location>
</feature>
<keyword evidence="3" id="KW-1185">Reference proteome</keyword>
<feature type="compositionally biased region" description="Polar residues" evidence="1">
    <location>
        <begin position="1"/>
        <end position="14"/>
    </location>
</feature>
<reference evidence="2" key="1">
    <citation type="submission" date="2018-11" db="EMBL/GenBank/DDBJ databases">
        <authorList>
            <consortium name="Pathogen Informatics"/>
        </authorList>
    </citation>
    <scope>NUCLEOTIDE SEQUENCE</scope>
</reference>
<protein>
    <submittedName>
        <fullName evidence="2">Uncharacterized protein</fullName>
    </submittedName>
</protein>
<name>A0A3S5C5T5_9PLAT</name>
<evidence type="ECO:0000313" key="3">
    <source>
        <dbReference type="Proteomes" id="UP000784294"/>
    </source>
</evidence>
<dbReference type="EMBL" id="CAAALY010254465">
    <property type="protein sequence ID" value="VEL37271.1"/>
    <property type="molecule type" value="Genomic_DNA"/>
</dbReference>
<evidence type="ECO:0000313" key="2">
    <source>
        <dbReference type="EMBL" id="VEL37271.1"/>
    </source>
</evidence>
<comment type="caution">
    <text evidence="2">The sequence shown here is derived from an EMBL/GenBank/DDBJ whole genome shotgun (WGS) entry which is preliminary data.</text>
</comment>
<evidence type="ECO:0000256" key="1">
    <source>
        <dbReference type="SAM" id="MobiDB-lite"/>
    </source>
</evidence>
<dbReference type="Proteomes" id="UP000784294">
    <property type="component" value="Unassembled WGS sequence"/>
</dbReference>
<accession>A0A3S5C5T5</accession>
<gene>
    <name evidence="2" type="ORF">PXEA_LOCUS30711</name>
</gene>
<feature type="compositionally biased region" description="Polar residues" evidence="1">
    <location>
        <begin position="33"/>
        <end position="69"/>
    </location>
</feature>
<proteinExistence type="predicted"/>
<sequence>MANATRAASLSGLTSPPDPSSINVHPHSHPVHGSTSAGGSWQQGHASMTSAGSASLTMARSRPQASTPMGSGNQGAAGGSGQRTVEQDGETTGKSGR</sequence>
<feature type="region of interest" description="Disordered" evidence="1">
    <location>
        <begin position="1"/>
        <end position="97"/>
    </location>
</feature>
<organism evidence="2 3">
    <name type="scientific">Protopolystoma xenopodis</name>
    <dbReference type="NCBI Taxonomy" id="117903"/>
    <lineage>
        <taxon>Eukaryota</taxon>
        <taxon>Metazoa</taxon>
        <taxon>Spiralia</taxon>
        <taxon>Lophotrochozoa</taxon>
        <taxon>Platyhelminthes</taxon>
        <taxon>Monogenea</taxon>
        <taxon>Polyopisthocotylea</taxon>
        <taxon>Polystomatidea</taxon>
        <taxon>Polystomatidae</taxon>
        <taxon>Protopolystoma</taxon>
    </lineage>
</organism>
<dbReference type="AlphaFoldDB" id="A0A3S5C5T5"/>